<gene>
    <name evidence="1" type="ORF">FKW44_002462</name>
</gene>
<dbReference type="EMBL" id="CP045891">
    <property type="protein sequence ID" value="QQP57457.1"/>
    <property type="molecule type" value="Genomic_DNA"/>
</dbReference>
<evidence type="ECO:0000313" key="1">
    <source>
        <dbReference type="EMBL" id="QQP57457.1"/>
    </source>
</evidence>
<name>A0A7T8QWC5_CALRO</name>
<protein>
    <recommendedName>
        <fullName evidence="3">Mos1 transposase HTH domain-containing protein</fullName>
    </recommendedName>
</protein>
<accession>A0A7T8QWC5</accession>
<evidence type="ECO:0000313" key="2">
    <source>
        <dbReference type="Proteomes" id="UP000595437"/>
    </source>
</evidence>
<evidence type="ECO:0008006" key="3">
    <source>
        <dbReference type="Google" id="ProtNLM"/>
    </source>
</evidence>
<proteinExistence type="predicted"/>
<dbReference type="AlphaFoldDB" id="A0A7T8QWC5"/>
<reference evidence="2" key="1">
    <citation type="submission" date="2021-01" db="EMBL/GenBank/DDBJ databases">
        <title>Caligus Genome Assembly.</title>
        <authorList>
            <person name="Gallardo-Escarate C."/>
        </authorList>
    </citation>
    <scope>NUCLEOTIDE SEQUENCE [LARGE SCALE GENOMIC DNA]</scope>
</reference>
<keyword evidence="2" id="KW-1185">Reference proteome</keyword>
<sequence>MDTSNFRSYFFIRIKLAKTVNEIHWNLISTFPDLSTIKKWRKDFDNGSFAMEKNTPLGRPMDTRTPKTIVAV</sequence>
<organism evidence="1 2">
    <name type="scientific">Caligus rogercresseyi</name>
    <name type="common">Sea louse</name>
    <dbReference type="NCBI Taxonomy" id="217165"/>
    <lineage>
        <taxon>Eukaryota</taxon>
        <taxon>Metazoa</taxon>
        <taxon>Ecdysozoa</taxon>
        <taxon>Arthropoda</taxon>
        <taxon>Crustacea</taxon>
        <taxon>Multicrustacea</taxon>
        <taxon>Hexanauplia</taxon>
        <taxon>Copepoda</taxon>
        <taxon>Siphonostomatoida</taxon>
        <taxon>Caligidae</taxon>
        <taxon>Caligus</taxon>
    </lineage>
</organism>
<dbReference type="Proteomes" id="UP000595437">
    <property type="component" value="Chromosome 2"/>
</dbReference>